<evidence type="ECO:0000313" key="1">
    <source>
        <dbReference type="EMBL" id="MBX14215.1"/>
    </source>
</evidence>
<keyword evidence="1" id="KW-0808">Transferase</keyword>
<accession>A0A2P2L8E5</accession>
<dbReference type="AlphaFoldDB" id="A0A2P2L8E5"/>
<reference evidence="1" key="1">
    <citation type="submission" date="2018-02" db="EMBL/GenBank/DDBJ databases">
        <title>Rhizophora mucronata_Transcriptome.</title>
        <authorList>
            <person name="Meera S.P."/>
            <person name="Sreeshan A."/>
            <person name="Augustine A."/>
        </authorList>
    </citation>
    <scope>NUCLEOTIDE SEQUENCE</scope>
    <source>
        <tissue evidence="1">Leaf</tissue>
    </source>
</reference>
<sequence>MKLAKKDTGSMMSCHFSLLALEDGGTFGTSVLQLVSNGGPQRNGFPS</sequence>
<dbReference type="EMBL" id="GGEC01033731">
    <property type="protein sequence ID" value="MBX14215.1"/>
    <property type="molecule type" value="Transcribed_RNA"/>
</dbReference>
<dbReference type="GO" id="GO:0016301">
    <property type="term" value="F:kinase activity"/>
    <property type="evidence" value="ECO:0007669"/>
    <property type="project" value="UniProtKB-KW"/>
</dbReference>
<keyword evidence="1" id="KW-0418">Kinase</keyword>
<keyword evidence="1" id="KW-0675">Receptor</keyword>
<name>A0A2P2L8E5_RHIMU</name>
<proteinExistence type="predicted"/>
<protein>
    <submittedName>
        <fullName evidence="1">LRR receptor-like serine/threonine-protein kinase GSO1</fullName>
    </submittedName>
</protein>
<organism evidence="1">
    <name type="scientific">Rhizophora mucronata</name>
    <name type="common">Asiatic mangrove</name>
    <dbReference type="NCBI Taxonomy" id="61149"/>
    <lineage>
        <taxon>Eukaryota</taxon>
        <taxon>Viridiplantae</taxon>
        <taxon>Streptophyta</taxon>
        <taxon>Embryophyta</taxon>
        <taxon>Tracheophyta</taxon>
        <taxon>Spermatophyta</taxon>
        <taxon>Magnoliopsida</taxon>
        <taxon>eudicotyledons</taxon>
        <taxon>Gunneridae</taxon>
        <taxon>Pentapetalae</taxon>
        <taxon>rosids</taxon>
        <taxon>fabids</taxon>
        <taxon>Malpighiales</taxon>
        <taxon>Rhizophoraceae</taxon>
        <taxon>Rhizophora</taxon>
    </lineage>
</organism>